<keyword evidence="2" id="KW-0574">Periplasm</keyword>
<organism evidence="4 5">
    <name type="scientific">Thioalkalivibrio halophilus</name>
    <dbReference type="NCBI Taxonomy" id="252474"/>
    <lineage>
        <taxon>Bacteria</taxon>
        <taxon>Pseudomonadati</taxon>
        <taxon>Pseudomonadota</taxon>
        <taxon>Gammaproteobacteria</taxon>
        <taxon>Chromatiales</taxon>
        <taxon>Ectothiorhodospiraceae</taxon>
        <taxon>Thioalkalivibrio</taxon>
    </lineage>
</organism>
<dbReference type="InterPro" id="IPR051470">
    <property type="entry name" value="Thiol:disulfide_interchange"/>
</dbReference>
<dbReference type="PANTHER" id="PTHR35272">
    <property type="entry name" value="THIOL:DISULFIDE INTERCHANGE PROTEIN DSBC-RELATED"/>
    <property type="match status" value="1"/>
</dbReference>
<feature type="chain" id="PRO_5011826074" description="Thiol:disulfide interchange protein" evidence="2">
    <location>
        <begin position="20"/>
        <end position="169"/>
    </location>
</feature>
<keyword evidence="2" id="KW-0732">Signal</keyword>
<comment type="subcellular location">
    <subcellularLocation>
        <location evidence="2">Periplasm</location>
    </subcellularLocation>
</comment>
<dbReference type="GO" id="GO:0016853">
    <property type="term" value="F:isomerase activity"/>
    <property type="evidence" value="ECO:0007669"/>
    <property type="project" value="UniProtKB-KW"/>
</dbReference>
<dbReference type="RefSeq" id="WP_077244076.1">
    <property type="nucleotide sequence ID" value="NZ_MUZR01000017.1"/>
</dbReference>
<protein>
    <recommendedName>
        <fullName evidence="2">Thiol:disulfide interchange protein</fullName>
    </recommendedName>
</protein>
<dbReference type="InterPro" id="IPR036249">
    <property type="entry name" value="Thioredoxin-like_sf"/>
</dbReference>
<comment type="function">
    <text evidence="2">Required for disulfide bond formation in some periplasmic proteins. Acts by transferring its disulfide bond to other proteins and is reduced in the process.</text>
</comment>
<reference evidence="4 5" key="1">
    <citation type="submission" date="2017-02" db="EMBL/GenBank/DDBJ databases">
        <title>Genomic diversity within the haloalkaliphilic genus Thioalkalivibrio.</title>
        <authorList>
            <person name="Ahn A.-C."/>
            <person name="Meier-Kolthoff J."/>
            <person name="Overmars L."/>
            <person name="Richter M."/>
            <person name="Woyke T."/>
            <person name="Sorokin D.Y."/>
            <person name="Muyzer G."/>
        </authorList>
    </citation>
    <scope>NUCLEOTIDE SEQUENCE [LARGE SCALE GENOMIC DNA]</scope>
    <source>
        <strain evidence="4 5">HL17</strain>
    </source>
</reference>
<dbReference type="Proteomes" id="UP000189177">
    <property type="component" value="Unassembled WGS sequence"/>
</dbReference>
<evidence type="ECO:0000259" key="3">
    <source>
        <dbReference type="Pfam" id="PF13098"/>
    </source>
</evidence>
<comment type="caution">
    <text evidence="4">The sequence shown here is derived from an EMBL/GenBank/DDBJ whole genome shotgun (WGS) entry which is preliminary data.</text>
</comment>
<dbReference type="PROSITE" id="PS00194">
    <property type="entry name" value="THIOREDOXIN_1"/>
    <property type="match status" value="1"/>
</dbReference>
<dbReference type="InterPro" id="IPR012336">
    <property type="entry name" value="Thioredoxin-like_fold"/>
</dbReference>
<proteinExistence type="inferred from homology"/>
<feature type="domain" description="Thioredoxin-like fold" evidence="3">
    <location>
        <begin position="47"/>
        <end position="163"/>
    </location>
</feature>
<sequence length="169" mass="18781">MVLVAVALLVFGLSGNAAAGERQAEIVQLVEGLDEDELIVFEPDGAQYTVTVFTDVNCPYCREFHQQIDDYLLWDIRIRYAAFPVIGNAFEQMEAVWCSDDRQDAITRAKRAETIKAEDCPNPVADHLAIAREHRFLGTPTIITPEGQIRYGLVPAAELADMLEAEAAR</sequence>
<keyword evidence="4" id="KW-0413">Isomerase</keyword>
<dbReference type="OrthoDB" id="12976at2"/>
<dbReference type="SUPFAM" id="SSF52833">
    <property type="entry name" value="Thioredoxin-like"/>
    <property type="match status" value="1"/>
</dbReference>
<dbReference type="STRING" id="252474.B1A74_05985"/>
<evidence type="ECO:0000313" key="4">
    <source>
        <dbReference type="EMBL" id="OOC10345.1"/>
    </source>
</evidence>
<name>A0A1V2ZZ41_9GAMM</name>
<dbReference type="AlphaFoldDB" id="A0A1V2ZZ41"/>
<dbReference type="InterPro" id="IPR017937">
    <property type="entry name" value="Thioredoxin_CS"/>
</dbReference>
<evidence type="ECO:0000256" key="2">
    <source>
        <dbReference type="RuleBase" id="RU364038"/>
    </source>
</evidence>
<comment type="similarity">
    <text evidence="2">Belongs to the thioredoxin family. DsbC subfamily.</text>
</comment>
<evidence type="ECO:0000313" key="5">
    <source>
        <dbReference type="Proteomes" id="UP000189177"/>
    </source>
</evidence>
<feature type="signal peptide" evidence="2">
    <location>
        <begin position="1"/>
        <end position="19"/>
    </location>
</feature>
<dbReference type="GO" id="GO:0042597">
    <property type="term" value="C:periplasmic space"/>
    <property type="evidence" value="ECO:0007669"/>
    <property type="project" value="UniProtKB-SubCell"/>
</dbReference>
<gene>
    <name evidence="4" type="ORF">B1A74_05985</name>
</gene>
<keyword evidence="5" id="KW-1185">Reference proteome</keyword>
<dbReference type="EMBL" id="MUZR01000017">
    <property type="protein sequence ID" value="OOC10345.1"/>
    <property type="molecule type" value="Genomic_DNA"/>
</dbReference>
<dbReference type="CDD" id="cd03020">
    <property type="entry name" value="DsbA_DsbC_DsbG"/>
    <property type="match status" value="1"/>
</dbReference>
<dbReference type="Gene3D" id="3.40.30.10">
    <property type="entry name" value="Glutaredoxin"/>
    <property type="match status" value="1"/>
</dbReference>
<dbReference type="PANTHER" id="PTHR35272:SF3">
    <property type="entry name" value="THIOL:DISULFIDE INTERCHANGE PROTEIN DSBC"/>
    <property type="match status" value="1"/>
</dbReference>
<keyword evidence="1 2" id="KW-0676">Redox-active center</keyword>
<accession>A0A1V2ZZ41</accession>
<dbReference type="InterPro" id="IPR033954">
    <property type="entry name" value="DiS-bond_Isoase_DsbC/G"/>
</dbReference>
<dbReference type="Pfam" id="PF13098">
    <property type="entry name" value="Thioredoxin_2"/>
    <property type="match status" value="1"/>
</dbReference>
<evidence type="ECO:0000256" key="1">
    <source>
        <dbReference type="ARBA" id="ARBA00023284"/>
    </source>
</evidence>